<keyword evidence="6" id="KW-1185">Reference proteome</keyword>
<feature type="domain" description="Alkaline proteinase inhibitor/ Outer membrane lipoprotein Omp19" evidence="4">
    <location>
        <begin position="52"/>
        <end position="137"/>
    </location>
</feature>
<evidence type="ECO:0000313" key="6">
    <source>
        <dbReference type="Proteomes" id="UP000237889"/>
    </source>
</evidence>
<evidence type="ECO:0000259" key="4">
    <source>
        <dbReference type="Pfam" id="PF02974"/>
    </source>
</evidence>
<sequence length="256" mass="26975">MIGASRWTRGTNRASNRSMLRAFALLVMCLAPCGAARAQTPATTTPDAALTERVIGAWELSNPAGSRKCAVTLKADRAGAGRAVAFGEGCVGAFPAVAAVVAWSVAPSGSIRWIDGAGQPAFDFEETEVGIFESLRQGDPNVYFLTSLALAGKTLPTADEIAGAWTLGQPSGRSLCALLLKQELAAGASALEQRFAVEVATGCERSVAALGLSHWRLERELLVFGGRTGTLSFKREEDGRWSKTPADNRPLVLSRP</sequence>
<dbReference type="AlphaFoldDB" id="A0A2S0NFL1"/>
<evidence type="ECO:0000256" key="2">
    <source>
        <dbReference type="SAM" id="MobiDB-lite"/>
    </source>
</evidence>
<protein>
    <recommendedName>
        <fullName evidence="4">Alkaline proteinase inhibitor/ Outer membrane lipoprotein Omp19 domain-containing protein</fullName>
    </recommendedName>
</protein>
<gene>
    <name evidence="5" type="ORF">C6569_18265</name>
</gene>
<dbReference type="Pfam" id="PF02974">
    <property type="entry name" value="Inh"/>
    <property type="match status" value="2"/>
</dbReference>
<keyword evidence="1 3" id="KW-0732">Signal</keyword>
<name>A0A2S0NFL1_9HYPH</name>
<evidence type="ECO:0000256" key="1">
    <source>
        <dbReference type="ARBA" id="ARBA00022729"/>
    </source>
</evidence>
<reference evidence="5 6" key="1">
    <citation type="submission" date="2018-03" db="EMBL/GenBank/DDBJ databases">
        <title>Genome sequencing of Phreatobacter sp.</title>
        <authorList>
            <person name="Kim S.-J."/>
            <person name="Heo J."/>
            <person name="Kwon S.-W."/>
        </authorList>
    </citation>
    <scope>NUCLEOTIDE SEQUENCE [LARGE SCALE GENOMIC DNA]</scope>
    <source>
        <strain evidence="5 6">S-12</strain>
    </source>
</reference>
<proteinExistence type="predicted"/>
<evidence type="ECO:0000256" key="3">
    <source>
        <dbReference type="SAM" id="SignalP"/>
    </source>
</evidence>
<feature type="chain" id="PRO_5015701725" description="Alkaline proteinase inhibitor/ Outer membrane lipoprotein Omp19 domain-containing protein" evidence="3">
    <location>
        <begin position="39"/>
        <end position="256"/>
    </location>
</feature>
<dbReference type="GO" id="GO:0004866">
    <property type="term" value="F:endopeptidase inhibitor activity"/>
    <property type="evidence" value="ECO:0007669"/>
    <property type="project" value="InterPro"/>
</dbReference>
<dbReference type="Proteomes" id="UP000237889">
    <property type="component" value="Chromosome"/>
</dbReference>
<dbReference type="InterPro" id="IPR016085">
    <property type="entry name" value="Protease_inh_B-barrel_dom"/>
</dbReference>
<feature type="domain" description="Alkaline proteinase inhibitor/ Outer membrane lipoprotein Omp19" evidence="4">
    <location>
        <begin position="156"/>
        <end position="255"/>
    </location>
</feature>
<organism evidence="5 6">
    <name type="scientific">Phreatobacter cathodiphilus</name>
    <dbReference type="NCBI Taxonomy" id="1868589"/>
    <lineage>
        <taxon>Bacteria</taxon>
        <taxon>Pseudomonadati</taxon>
        <taxon>Pseudomonadota</taxon>
        <taxon>Alphaproteobacteria</taxon>
        <taxon>Hyphomicrobiales</taxon>
        <taxon>Phreatobacteraceae</taxon>
        <taxon>Phreatobacter</taxon>
    </lineage>
</organism>
<dbReference type="SUPFAM" id="SSF50882">
    <property type="entry name" value="beta-Barrel protease inhibitors"/>
    <property type="match status" value="2"/>
</dbReference>
<feature type="signal peptide" evidence="3">
    <location>
        <begin position="1"/>
        <end position="38"/>
    </location>
</feature>
<accession>A0A2S0NFL1</accession>
<dbReference type="KEGG" id="phr:C6569_18265"/>
<dbReference type="InterPro" id="IPR021140">
    <property type="entry name" value="Inh/Omp19"/>
</dbReference>
<dbReference type="EMBL" id="CP027668">
    <property type="protein sequence ID" value="AVO46847.1"/>
    <property type="molecule type" value="Genomic_DNA"/>
</dbReference>
<dbReference type="OrthoDB" id="8446360at2"/>
<feature type="region of interest" description="Disordered" evidence="2">
    <location>
        <begin position="236"/>
        <end position="256"/>
    </location>
</feature>
<dbReference type="Gene3D" id="2.40.128.10">
    <property type="match status" value="2"/>
</dbReference>
<evidence type="ECO:0000313" key="5">
    <source>
        <dbReference type="EMBL" id="AVO46847.1"/>
    </source>
</evidence>